<dbReference type="EMBL" id="NAAC01000004">
    <property type="protein sequence ID" value="RDJ15513.1"/>
    <property type="molecule type" value="Genomic_DNA"/>
</dbReference>
<proteinExistence type="predicted"/>
<sequence>MLGHLRNGVWMSALLTEPLPISRENTQLLIYFREGFFPSSPSRSRGRQRIESRPSADERAPNAARIYRRFYANGNLLFA</sequence>
<feature type="compositionally biased region" description="Basic and acidic residues" evidence="1">
    <location>
        <begin position="48"/>
        <end position="59"/>
    </location>
</feature>
<accession>A0A370KVI7</accession>
<evidence type="ECO:0000313" key="3">
    <source>
        <dbReference type="Proteomes" id="UP000254939"/>
    </source>
</evidence>
<feature type="region of interest" description="Disordered" evidence="1">
    <location>
        <begin position="40"/>
        <end position="59"/>
    </location>
</feature>
<protein>
    <submittedName>
        <fullName evidence="2">Uncharacterized protein</fullName>
    </submittedName>
</protein>
<dbReference type="Proteomes" id="UP000254939">
    <property type="component" value="Unassembled WGS sequence"/>
</dbReference>
<evidence type="ECO:0000256" key="1">
    <source>
        <dbReference type="SAM" id="MobiDB-lite"/>
    </source>
</evidence>
<evidence type="ECO:0000313" key="2">
    <source>
        <dbReference type="EMBL" id="RDJ15513.1"/>
    </source>
</evidence>
<reference evidence="2 3" key="1">
    <citation type="submission" date="2017-03" db="EMBL/GenBank/DDBJ databases">
        <title>Genome analysis of Rhizobial strains effectives or ineffectives for nitrogen fixation isolated from bean seeds.</title>
        <authorList>
            <person name="Peralta H."/>
            <person name="Aguilar-Vera A."/>
            <person name="Mora Y."/>
            <person name="Vargas-Lagunas C."/>
            <person name="Girard L."/>
            <person name="Mora J."/>
        </authorList>
    </citation>
    <scope>NUCLEOTIDE SEQUENCE [LARGE SCALE GENOMIC DNA]</scope>
    <source>
        <strain evidence="2 3">CCGM3</strain>
    </source>
</reference>
<name>A0A370KVI7_9HYPH</name>
<comment type="caution">
    <text evidence="2">The sequence shown here is derived from an EMBL/GenBank/DDBJ whole genome shotgun (WGS) entry which is preliminary data.</text>
</comment>
<organism evidence="2 3">
    <name type="scientific">Rhizobium grahamii</name>
    <dbReference type="NCBI Taxonomy" id="1120045"/>
    <lineage>
        <taxon>Bacteria</taxon>
        <taxon>Pseudomonadati</taxon>
        <taxon>Pseudomonadota</taxon>
        <taxon>Alphaproteobacteria</taxon>
        <taxon>Hyphomicrobiales</taxon>
        <taxon>Rhizobiaceae</taxon>
        <taxon>Rhizobium/Agrobacterium group</taxon>
        <taxon>Rhizobium</taxon>
    </lineage>
</organism>
<gene>
    <name evidence="2" type="ORF">B5K06_04220</name>
</gene>
<dbReference type="AlphaFoldDB" id="A0A370KVI7"/>